<evidence type="ECO:0000259" key="1">
    <source>
        <dbReference type="Pfam" id="PF04149"/>
    </source>
</evidence>
<keyword evidence="3" id="KW-1185">Reference proteome</keyword>
<gene>
    <name evidence="2" type="ORF">DZF91_00320</name>
</gene>
<accession>A0A372JU61</accession>
<dbReference type="Proteomes" id="UP000261811">
    <property type="component" value="Unassembled WGS sequence"/>
</dbReference>
<dbReference type="InterPro" id="IPR007278">
    <property type="entry name" value="DUF397"/>
</dbReference>
<evidence type="ECO:0000313" key="3">
    <source>
        <dbReference type="Proteomes" id="UP000261811"/>
    </source>
</evidence>
<feature type="domain" description="DUF397" evidence="1">
    <location>
        <begin position="7"/>
        <end position="65"/>
    </location>
</feature>
<proteinExistence type="predicted"/>
<dbReference type="Pfam" id="PF04149">
    <property type="entry name" value="DUF397"/>
    <property type="match status" value="1"/>
</dbReference>
<dbReference type="AlphaFoldDB" id="A0A372JU61"/>
<dbReference type="OrthoDB" id="3432106at2"/>
<organism evidence="2 3">
    <name type="scientific">Actinomadura logoneensis</name>
    <dbReference type="NCBI Taxonomy" id="2293572"/>
    <lineage>
        <taxon>Bacteria</taxon>
        <taxon>Bacillati</taxon>
        <taxon>Actinomycetota</taxon>
        <taxon>Actinomycetes</taxon>
        <taxon>Streptosporangiales</taxon>
        <taxon>Thermomonosporaceae</taxon>
        <taxon>Actinomadura</taxon>
    </lineage>
</organism>
<comment type="caution">
    <text evidence="2">The sequence shown here is derived from an EMBL/GenBank/DDBJ whole genome shotgun (WGS) entry which is preliminary data.</text>
</comment>
<dbReference type="EMBL" id="QURH01000008">
    <property type="protein sequence ID" value="RFU43571.1"/>
    <property type="molecule type" value="Genomic_DNA"/>
</dbReference>
<name>A0A372JU61_9ACTN</name>
<protein>
    <submittedName>
        <fullName evidence="2">DUF397 domain-containing protein</fullName>
    </submittedName>
</protein>
<evidence type="ECO:0000313" key="2">
    <source>
        <dbReference type="EMBL" id="RFU43571.1"/>
    </source>
</evidence>
<reference evidence="2 3" key="1">
    <citation type="submission" date="2018-08" db="EMBL/GenBank/DDBJ databases">
        <title>Actinomadura jelena sp. nov., a novel Actinomycete isolated from soil in Chad.</title>
        <authorList>
            <person name="Shi L."/>
        </authorList>
    </citation>
    <scope>NUCLEOTIDE SEQUENCE [LARGE SCALE GENOMIC DNA]</scope>
    <source>
        <strain evidence="2 3">NEAU-G17</strain>
    </source>
</reference>
<sequence length="72" mass="7590">MRLTDVEWRKASRSSSDGGSCVECADLGRVVGFSGRVGVRDSKDPGGATFAVPRSAVRDLLGRIKAGEHDLA</sequence>